<feature type="transmembrane region" description="Helical" evidence="5">
    <location>
        <begin position="115"/>
        <end position="134"/>
    </location>
</feature>
<feature type="domain" description="O-antigen ligase-related" evidence="6">
    <location>
        <begin position="186"/>
        <end position="329"/>
    </location>
</feature>
<feature type="transmembrane region" description="Helical" evidence="5">
    <location>
        <begin position="67"/>
        <end position="84"/>
    </location>
</feature>
<evidence type="ECO:0000259" key="6">
    <source>
        <dbReference type="Pfam" id="PF04932"/>
    </source>
</evidence>
<dbReference type="InterPro" id="IPR007016">
    <property type="entry name" value="O-antigen_ligase-rel_domated"/>
</dbReference>
<feature type="transmembrane region" description="Helical" evidence="5">
    <location>
        <begin position="154"/>
        <end position="174"/>
    </location>
</feature>
<comment type="caution">
    <text evidence="7">The sequence shown here is derived from an EMBL/GenBank/DDBJ whole genome shotgun (WGS) entry which is preliminary data.</text>
</comment>
<evidence type="ECO:0000313" key="7">
    <source>
        <dbReference type="EMBL" id="TCD27784.1"/>
    </source>
</evidence>
<evidence type="ECO:0000256" key="1">
    <source>
        <dbReference type="ARBA" id="ARBA00004141"/>
    </source>
</evidence>
<gene>
    <name evidence="7" type="ORF">EZ456_07500</name>
</gene>
<feature type="transmembrane region" description="Helical" evidence="5">
    <location>
        <begin position="355"/>
        <end position="374"/>
    </location>
</feature>
<dbReference type="PANTHER" id="PTHR37422">
    <property type="entry name" value="TEICHURONIC ACID BIOSYNTHESIS PROTEIN TUAE"/>
    <property type="match status" value="1"/>
</dbReference>
<evidence type="ECO:0000256" key="2">
    <source>
        <dbReference type="ARBA" id="ARBA00022692"/>
    </source>
</evidence>
<evidence type="ECO:0000313" key="8">
    <source>
        <dbReference type="Proteomes" id="UP000293925"/>
    </source>
</evidence>
<dbReference type="Pfam" id="PF04932">
    <property type="entry name" value="Wzy_C"/>
    <property type="match status" value="1"/>
</dbReference>
<dbReference type="Proteomes" id="UP000293925">
    <property type="component" value="Unassembled WGS sequence"/>
</dbReference>
<organism evidence="7 8">
    <name type="scientific">Pedobacter psychrodurus</name>
    <dbReference type="NCBI Taxonomy" id="2530456"/>
    <lineage>
        <taxon>Bacteria</taxon>
        <taxon>Pseudomonadati</taxon>
        <taxon>Bacteroidota</taxon>
        <taxon>Sphingobacteriia</taxon>
        <taxon>Sphingobacteriales</taxon>
        <taxon>Sphingobacteriaceae</taxon>
        <taxon>Pedobacter</taxon>
    </lineage>
</organism>
<evidence type="ECO:0000256" key="5">
    <source>
        <dbReference type="SAM" id="Phobius"/>
    </source>
</evidence>
<keyword evidence="8" id="KW-1185">Reference proteome</keyword>
<feature type="transmembrane region" description="Helical" evidence="5">
    <location>
        <begin position="319"/>
        <end position="343"/>
    </location>
</feature>
<feature type="transmembrane region" description="Helical" evidence="5">
    <location>
        <begin position="380"/>
        <end position="400"/>
    </location>
</feature>
<dbReference type="InterPro" id="IPR051533">
    <property type="entry name" value="WaaL-like"/>
</dbReference>
<dbReference type="InterPro" id="IPR011990">
    <property type="entry name" value="TPR-like_helical_dom_sf"/>
</dbReference>
<feature type="transmembrane region" description="Helical" evidence="5">
    <location>
        <begin position="179"/>
        <end position="195"/>
    </location>
</feature>
<name>A0A4R0PXV6_9SPHI</name>
<feature type="transmembrane region" description="Helical" evidence="5">
    <location>
        <begin position="90"/>
        <end position="108"/>
    </location>
</feature>
<reference evidence="7 8" key="1">
    <citation type="submission" date="2019-02" db="EMBL/GenBank/DDBJ databases">
        <title>Pedobacter sp. RP-3-21 sp. nov., isolated from Arctic soil.</title>
        <authorList>
            <person name="Dahal R.H."/>
        </authorList>
    </citation>
    <scope>NUCLEOTIDE SEQUENCE [LARGE SCALE GENOMIC DNA]</scope>
    <source>
        <strain evidence="7 8">RP-3-21</strain>
    </source>
</reference>
<dbReference type="SUPFAM" id="SSF48452">
    <property type="entry name" value="TPR-like"/>
    <property type="match status" value="1"/>
</dbReference>
<feature type="transmembrane region" description="Helical" evidence="5">
    <location>
        <begin position="229"/>
        <end position="251"/>
    </location>
</feature>
<dbReference type="AlphaFoldDB" id="A0A4R0PXV6"/>
<keyword evidence="4 5" id="KW-0472">Membrane</keyword>
<protein>
    <recommendedName>
        <fullName evidence="6">O-antigen ligase-related domain-containing protein</fullName>
    </recommendedName>
</protein>
<sequence length="590" mass="67775">MPLANLYSYKIKTIFSGAVLFILLSLHLSSILSYRNTFVDFDYLIVALLVPLIIILVPFFSFRKLNINIIGSLISTLICLACFFTMRFEYIVSLVCAGIVFYFFLSIYRMSGDYVYVLKISVVSFFFISSLIFFESVFLHAKLFSRGNVDINTGVNGIFFAALIPFLIGIYCYVGEYRWKSLTVGTLFIVIWLVIDSQSRTAIISTLLSCLMFILIRTNLRLKKRNWKLWLKVVIVSGFIVSILICIFFIYRINTNSVSGRLLIYKISLKILGDNPLLGVGMGNFRKYYNLYQADYFNGKTFGAENLLARNIYYAFNDVLQFTIEMGLLRFIPLFLFFLFGVWKISHLIKISTNPILLGTASALLCLILCSQFSYPLHILSIQVLSLFFLSNIIFLSWRFGQSSRNNITQSVVMILVAGILFIKITYESILIYRCQIMWEKAALQSLNGNFSIAKKIYATCYDNLKEDPEFLLNYGMELAIDGDYKQSLNILTYAGFKVSDSELSLYTAFCNEHLKKYSEAEINYLRAVNMVPSSFTYKHYLLCFYINHGRTENIISTAKAISEQPIKVQSVDVYQIKKHAMILLNKIKQ</sequence>
<dbReference type="OrthoDB" id="1454576at2"/>
<dbReference type="EMBL" id="SJSO01000005">
    <property type="protein sequence ID" value="TCD27784.1"/>
    <property type="molecule type" value="Genomic_DNA"/>
</dbReference>
<feature type="transmembrane region" description="Helical" evidence="5">
    <location>
        <begin position="201"/>
        <end position="217"/>
    </location>
</feature>
<feature type="transmembrane region" description="Helical" evidence="5">
    <location>
        <begin position="43"/>
        <end position="60"/>
    </location>
</feature>
<dbReference type="Gene3D" id="1.25.40.10">
    <property type="entry name" value="Tetratricopeptide repeat domain"/>
    <property type="match status" value="1"/>
</dbReference>
<feature type="transmembrane region" description="Helical" evidence="5">
    <location>
        <begin position="412"/>
        <end position="433"/>
    </location>
</feature>
<evidence type="ECO:0000256" key="4">
    <source>
        <dbReference type="ARBA" id="ARBA00023136"/>
    </source>
</evidence>
<accession>A0A4R0PXV6</accession>
<proteinExistence type="predicted"/>
<comment type="subcellular location">
    <subcellularLocation>
        <location evidence="1">Membrane</location>
        <topology evidence="1">Multi-pass membrane protein</topology>
    </subcellularLocation>
</comment>
<keyword evidence="2 5" id="KW-0812">Transmembrane</keyword>
<keyword evidence="3 5" id="KW-1133">Transmembrane helix</keyword>
<dbReference type="GO" id="GO:0016020">
    <property type="term" value="C:membrane"/>
    <property type="evidence" value="ECO:0007669"/>
    <property type="project" value="UniProtKB-SubCell"/>
</dbReference>
<evidence type="ECO:0000256" key="3">
    <source>
        <dbReference type="ARBA" id="ARBA00022989"/>
    </source>
</evidence>
<dbReference type="PANTHER" id="PTHR37422:SF23">
    <property type="entry name" value="TEICHURONIC ACID BIOSYNTHESIS PROTEIN TUAE"/>
    <property type="match status" value="1"/>
</dbReference>